<feature type="region of interest" description="Disordered" evidence="4">
    <location>
        <begin position="963"/>
        <end position="982"/>
    </location>
</feature>
<gene>
    <name evidence="6" type="ORF">GCM10009544_37780</name>
</gene>
<dbReference type="PROSITE" id="PS00455">
    <property type="entry name" value="AMP_BINDING"/>
    <property type="match status" value="2"/>
</dbReference>
<dbReference type="Gene3D" id="3.30.300.30">
    <property type="match status" value="2"/>
</dbReference>
<organism evidence="6 7">
    <name type="scientific">Streptomyces stramineus</name>
    <dbReference type="NCBI Taxonomy" id="173861"/>
    <lineage>
        <taxon>Bacteria</taxon>
        <taxon>Bacillati</taxon>
        <taxon>Actinomycetota</taxon>
        <taxon>Actinomycetes</taxon>
        <taxon>Kitasatosporales</taxon>
        <taxon>Streptomycetaceae</taxon>
        <taxon>Streptomyces</taxon>
    </lineage>
</organism>
<dbReference type="Pfam" id="PF13193">
    <property type="entry name" value="AMP-binding_C"/>
    <property type="match status" value="2"/>
</dbReference>
<proteinExistence type="predicted"/>
<evidence type="ECO:0000256" key="2">
    <source>
        <dbReference type="ARBA" id="ARBA00022450"/>
    </source>
</evidence>
<dbReference type="EMBL" id="BAAAHB010000041">
    <property type="protein sequence ID" value="GAA0472194.1"/>
    <property type="molecule type" value="Genomic_DNA"/>
</dbReference>
<dbReference type="Gene3D" id="3.30.559.30">
    <property type="entry name" value="Nonribosomal peptide synthetase, condensation domain"/>
    <property type="match status" value="3"/>
</dbReference>
<dbReference type="CDD" id="cd19543">
    <property type="entry name" value="DCL_NRPS"/>
    <property type="match status" value="1"/>
</dbReference>
<dbReference type="InterPro" id="IPR023213">
    <property type="entry name" value="CAT-like_dom_sf"/>
</dbReference>
<dbReference type="PANTHER" id="PTHR45527">
    <property type="entry name" value="NONRIBOSOMAL PEPTIDE SYNTHETASE"/>
    <property type="match status" value="1"/>
</dbReference>
<dbReference type="InterPro" id="IPR036736">
    <property type="entry name" value="ACP-like_sf"/>
</dbReference>
<evidence type="ECO:0000256" key="1">
    <source>
        <dbReference type="ARBA" id="ARBA00001957"/>
    </source>
</evidence>
<protein>
    <recommendedName>
        <fullName evidence="5">Carrier domain-containing protein</fullName>
    </recommendedName>
</protein>
<feature type="compositionally biased region" description="Low complexity" evidence="4">
    <location>
        <begin position="2576"/>
        <end position="2591"/>
    </location>
</feature>
<dbReference type="InterPro" id="IPR001242">
    <property type="entry name" value="Condensation_dom"/>
</dbReference>
<dbReference type="SUPFAM" id="SSF56801">
    <property type="entry name" value="Acetyl-CoA synthetase-like"/>
    <property type="match status" value="2"/>
</dbReference>
<evidence type="ECO:0000259" key="5">
    <source>
        <dbReference type="PROSITE" id="PS50075"/>
    </source>
</evidence>
<accession>A0ABN1AB89</accession>
<feature type="domain" description="Carrier" evidence="5">
    <location>
        <begin position="980"/>
        <end position="1055"/>
    </location>
</feature>
<dbReference type="InterPro" id="IPR000873">
    <property type="entry name" value="AMP-dep_synth/lig_dom"/>
</dbReference>
<dbReference type="Pfam" id="PF00550">
    <property type="entry name" value="PP-binding"/>
    <property type="match status" value="3"/>
</dbReference>
<dbReference type="InterPro" id="IPR006162">
    <property type="entry name" value="Ppantetheine_attach_site"/>
</dbReference>
<feature type="region of interest" description="Disordered" evidence="4">
    <location>
        <begin position="2576"/>
        <end position="2595"/>
    </location>
</feature>
<dbReference type="Gene3D" id="2.30.38.10">
    <property type="entry name" value="Luciferase, Domain 3"/>
    <property type="match status" value="2"/>
</dbReference>
<dbReference type="InterPro" id="IPR025110">
    <property type="entry name" value="AMP-bd_C"/>
</dbReference>
<feature type="domain" description="Carrier" evidence="5">
    <location>
        <begin position="2593"/>
        <end position="2668"/>
    </location>
</feature>
<dbReference type="Gene3D" id="3.40.50.980">
    <property type="match status" value="4"/>
</dbReference>
<dbReference type="InterPro" id="IPR009081">
    <property type="entry name" value="PP-bd_ACP"/>
</dbReference>
<keyword evidence="7" id="KW-1185">Reference proteome</keyword>
<dbReference type="PROSITE" id="PS50075">
    <property type="entry name" value="CARRIER"/>
    <property type="match status" value="3"/>
</dbReference>
<dbReference type="PROSITE" id="PS00012">
    <property type="entry name" value="PHOSPHOPANTETHEINE"/>
    <property type="match status" value="3"/>
</dbReference>
<evidence type="ECO:0000313" key="6">
    <source>
        <dbReference type="EMBL" id="GAA0472194.1"/>
    </source>
</evidence>
<dbReference type="SUPFAM" id="SSF52777">
    <property type="entry name" value="CoA-dependent acyltransferases"/>
    <property type="match status" value="6"/>
</dbReference>
<dbReference type="InterPro" id="IPR045851">
    <property type="entry name" value="AMP-bd_C_sf"/>
</dbReference>
<dbReference type="InterPro" id="IPR029058">
    <property type="entry name" value="AB_hydrolase_fold"/>
</dbReference>
<dbReference type="Gene3D" id="1.10.1200.10">
    <property type="entry name" value="ACP-like"/>
    <property type="match status" value="2"/>
</dbReference>
<reference evidence="6 7" key="1">
    <citation type="journal article" date="2019" name="Int. J. Syst. Evol. Microbiol.">
        <title>The Global Catalogue of Microorganisms (GCM) 10K type strain sequencing project: providing services to taxonomists for standard genome sequencing and annotation.</title>
        <authorList>
            <consortium name="The Broad Institute Genomics Platform"/>
            <consortium name="The Broad Institute Genome Sequencing Center for Infectious Disease"/>
            <person name="Wu L."/>
            <person name="Ma J."/>
        </authorList>
    </citation>
    <scope>NUCLEOTIDE SEQUENCE [LARGE SCALE GENOMIC DNA]</scope>
    <source>
        <strain evidence="6 7">JCM 10649</strain>
    </source>
</reference>
<sequence>MTHPQIEDILPLTPLQEGLLFHTRLDREHRGLYIDQYAVELRGELDAARLKASAAALMARHPALRTGFTHRRTGEPVQAVHRDAPVNWREIDLRPLGSGPAETRAGELADQDRALGVDPGNPPLLRHTLITLAPRHHRLVLTAHHIVVDGWSVAVLLDELFALYAQESSGPAPRPEASLLPPARPYRDHLAWMAGRDRPAAEHAWRTTLAGLAEPTLIAPPDRVATRPAGTTAESVAVRLAEATGTALRERARRSGMLLNTVFQASWAVVLGEATGRDDVVFGCTVSGRSPELPGSDTMVGLLINTVPVRARLAPGLSLRALGEQLQDQRVGLMEHDHHALTDIQRTTGLQGPLFDTNLAFDNFPVNTSPALPGRDLEVSVTIRDTPTHFPLTLIVEPGPRLRVRLNYRGELIGRAQVERLAARLARLLEQWAADPDRPLGEPDPLDGDERDRVLRAWNDTARPFPRTTLPELFEAQAARTPDATAVIFGDERLSYADLDARATRLADLLTARGIGPENVVAVAVPRSADLVVALYGVITSGAAYLPIDQGLPAQRIAGMLADAAPALLITTADAGRSLPPGPVPRLLLDGPDPAADGPPPTSPAVPARRTPLTPGHPAYVIFTSGSTGRPKGVQITHAGIVNRLLWMQEEYALTADDRVLQKTPCGFDVSVWELFWPLITGAALVVAEPDGHKDPAYLADLIRRESVTTAHFVPSMLGAFLQEPAARATASTLRRVMCSGEALPPETQAAFFDTLDGVELHNLYGPTETSVDVTLWPCRPDPAATTVPIGRPAANTRAYVLDGRLRPVAPGVTGELYVSGVQLARGYLGRPALTAERFLACPFEPGARMYRTGDLVRWTAHGTLEFLGRADDQVKIRGFRVELGEVETAAARCAGVAQSAAVVREDRPGDPRLVAYAVPAPGAELRPARLRAELAETLPEHMVPSAVVVLPALPVTANGKLDRKALPAPGHTAAPGGRRPRTGREEILAGLFTAVLGLPDVGADDDFFTLGGNSLLAMRLVARARTALGVELGIREVFATPTVAGLAAGLDRFGPARPALRTAERPAELPLSFAQRRLWFLNRTGQGADYHCAFALRLCGPLDRAALAAALTDVTGRHEALRTVFPESDGEPCQRVLPAEAAAVGLDVVDCGPAGPGDTLKRLATEDFDLARRPPVRATLFASGEDEHLLALVVHHIALDGWSWGPLFRDLARAYEDRRQGIAPGWEPLPVQYADYTLWQRELLGEESDPGSVVSRQLDFWRKQLAGAPAELTLPFDRPRPAVASHAGGSVPVELDAELHARLLELARSNGCTLFMVVQAGLAVLLSRLGAGTDIPIGTPVAGRADDALDDLVGFFVNTLVLRTDVSGDPGFVELLSRVREADLAAYEHQDVPFERVVEALNPERSLARHPLFQVMFQLQEPADTLALAGLDVRDEPLRSDEAQFDLTVEVREHRDADGTPAGIRGALEYAAELFDPETARSLAAGLTRVLRHLAAAPRRPVGEADPMTDEERERILTDWNDTALATPEATFPQVFEERAARTPDATALVHGTTALTFAELNARANRLARALVERGAGPESLVALALPRSEESVVALLAVLKAGAASVPVDLEYPAERIALLLEDAAPALVVTDSATAGTLPTAGGTPQVVIDDPAMGERPHGNPGLEVGPGHAAYVIHTSGSTGRPKGVVIDHAGLRNLYAHHRAGLIARAEKTCEGRPLRVALTASLSFDTSWEGLLWMAAGHELHVIGDDIRRDAGAMARHITETGIDVLDITPTYAEQLVEAGLLTDPRHRPRVLQLGGEPTGSALWQRLRGVDGLITLNIYGPTEYTIDALWWDLADGDRPLVGRPIANTRAYVLDTALRPVSPGVAGELYLAGAGLARGYLGRPGLTAERFVACPFAVGERMYRTGDLVRWDRDGVLEFLGRADEQVKIRGFRVEPGEIEAALAGLPEVAQAVVTVREDGPGGKRLVAHVVPASGRTVEAVALRRSLASVLPDHMVPSAFVLLDAFPVTPNGKLDRKALPSPDYAAAAGSRAPRTPREEILAGLFAEVLGLPGVGAEDSFFDLGGHSLLATRLISRARTALGVEIGIRDLFRARTPAALAELAGDADSARPPLARRAHPDTPPLSFAQHRLWFVHHAEEHAATYNMPFAVRLHGTLDGPALAAALADVTARHETLRTLLPDVDGNPALRVLTPDEARPELRAEDVTETELDRAVEALTSYRFDLAADMPLRARLLRLRADEHVLLLVMHHIASDGWSMEPLLRDLARAYADRRRGSAPGWEPLPVRYTDYSVWQRELLGEESDPGSVVSRQLDFWRKQLAGVPAELSLPFDRPRPAMASYAGGSVPVELDAALHARLLELARSNGCTLFMVLQAGLAVLLSRLGAGTDIPIGTPVAGRADEALDDLVGFFVNTLVLRTDVSGDPTFADLLARVRETDLAAYEHQDVPFERVVEALNPERSVARHALFQVMFQLHTTPADSLTLPGLTTTPQPVPFGIAKFDLTLDMAERHGADGTPDGLHGELTYATELFTADTARRLAEDLAALLGTLAADPGRPLSALAGLPAPRPAARSAAAEAPSAPAGEHTADSPTEQALCALFAEVLEVDSVAPDDNFFALGGHSLQVTRLISRVRAVLGLELRIRQVFQHPTPAGVAARLTAAPKARPALRRSAL</sequence>
<evidence type="ECO:0000313" key="7">
    <source>
        <dbReference type="Proteomes" id="UP001499895"/>
    </source>
</evidence>
<comment type="caution">
    <text evidence="6">The sequence shown here is derived from an EMBL/GenBank/DDBJ whole genome shotgun (WGS) entry which is preliminary data.</text>
</comment>
<dbReference type="CDD" id="cd19540">
    <property type="entry name" value="LCL_NRPS-like"/>
    <property type="match status" value="2"/>
</dbReference>
<dbReference type="NCBIfam" id="TIGR01733">
    <property type="entry name" value="AA-adenyl-dom"/>
    <property type="match status" value="2"/>
</dbReference>
<dbReference type="SUPFAM" id="SSF47336">
    <property type="entry name" value="ACP-like"/>
    <property type="match status" value="3"/>
</dbReference>
<dbReference type="InterPro" id="IPR010071">
    <property type="entry name" value="AA_adenyl_dom"/>
</dbReference>
<dbReference type="Gene3D" id="3.40.50.1820">
    <property type="entry name" value="alpha/beta hydrolase"/>
    <property type="match status" value="1"/>
</dbReference>
<dbReference type="InterPro" id="IPR020845">
    <property type="entry name" value="AMP-binding_CS"/>
</dbReference>
<dbReference type="CDD" id="cd17646">
    <property type="entry name" value="A_NRPS_AB3403-like"/>
    <property type="match status" value="1"/>
</dbReference>
<dbReference type="Pfam" id="PF00668">
    <property type="entry name" value="Condensation"/>
    <property type="match status" value="3"/>
</dbReference>
<dbReference type="Pfam" id="PF00501">
    <property type="entry name" value="AMP-binding"/>
    <property type="match status" value="2"/>
</dbReference>
<feature type="region of interest" description="Disordered" evidence="4">
    <location>
        <begin position="589"/>
        <end position="611"/>
    </location>
</feature>
<keyword evidence="2" id="KW-0596">Phosphopantetheine</keyword>
<name>A0ABN1AB89_9ACTN</name>
<feature type="domain" description="Carrier" evidence="5">
    <location>
        <begin position="2039"/>
        <end position="2114"/>
    </location>
</feature>
<evidence type="ECO:0000256" key="3">
    <source>
        <dbReference type="ARBA" id="ARBA00022553"/>
    </source>
</evidence>
<dbReference type="InterPro" id="IPR020806">
    <property type="entry name" value="PKS_PP-bd"/>
</dbReference>
<dbReference type="Gene3D" id="3.30.559.10">
    <property type="entry name" value="Chloramphenicol acetyltransferase-like domain"/>
    <property type="match status" value="3"/>
</dbReference>
<dbReference type="Proteomes" id="UP001499895">
    <property type="component" value="Unassembled WGS sequence"/>
</dbReference>
<dbReference type="SMART" id="SM00823">
    <property type="entry name" value="PKS_PP"/>
    <property type="match status" value="3"/>
</dbReference>
<evidence type="ECO:0000256" key="4">
    <source>
        <dbReference type="SAM" id="MobiDB-lite"/>
    </source>
</evidence>
<comment type="cofactor">
    <cofactor evidence="1">
        <name>pantetheine 4'-phosphate</name>
        <dbReference type="ChEBI" id="CHEBI:47942"/>
    </cofactor>
</comment>
<dbReference type="CDD" id="cd05930">
    <property type="entry name" value="A_NRPS"/>
    <property type="match status" value="1"/>
</dbReference>
<dbReference type="PANTHER" id="PTHR45527:SF1">
    <property type="entry name" value="FATTY ACID SYNTHASE"/>
    <property type="match status" value="1"/>
</dbReference>
<keyword evidence="3" id="KW-0597">Phosphoprotein</keyword>
<dbReference type="RefSeq" id="WP_344092134.1">
    <property type="nucleotide sequence ID" value="NZ_BAAAHB010000041.1"/>
</dbReference>